<protein>
    <submittedName>
        <fullName evidence="1">Uncharacterized protein</fullName>
    </submittedName>
</protein>
<evidence type="ECO:0000313" key="1">
    <source>
        <dbReference type="EMBL" id="MDN8598852.1"/>
    </source>
</evidence>
<dbReference type="RefSeq" id="WP_301697309.1">
    <property type="nucleotide sequence ID" value="NZ_JAUJYW010000002.1"/>
</dbReference>
<organism evidence="1 2">
    <name type="scientific">Citrobacter enshiensis</name>
    <dbReference type="NCBI Taxonomy" id="2971264"/>
    <lineage>
        <taxon>Bacteria</taxon>
        <taxon>Pseudomonadati</taxon>
        <taxon>Pseudomonadota</taxon>
        <taxon>Gammaproteobacteria</taxon>
        <taxon>Enterobacterales</taxon>
        <taxon>Enterobacteriaceae</taxon>
        <taxon>Citrobacter</taxon>
    </lineage>
</organism>
<evidence type="ECO:0000313" key="2">
    <source>
        <dbReference type="Proteomes" id="UP001174867"/>
    </source>
</evidence>
<proteinExistence type="predicted"/>
<sequence length="112" mass="12803">MNLAVMYGMKTLLTGMEDPSAQYDTLSRNQPGMEIKQRISDFEAQMKAAYNSLSPEDQEKVDIKIEQVKEFVQDKIKREVKEQAQDATVDPASYITHCLQSSEITLQTRRIS</sequence>
<name>A0ABT8PS83_9ENTR</name>
<accession>A0ABT8PS83</accession>
<reference evidence="1 2" key="1">
    <citation type="submission" date="2023-07" db="EMBL/GenBank/DDBJ databases">
        <title>Citrobacter selenititolerans sp. nov., isolated from seleniferous soil.</title>
        <authorList>
            <person name="Zhang S."/>
            <person name="Li K."/>
            <person name="Peng J."/>
            <person name="Wang H."/>
            <person name="Sun J."/>
            <person name="Guo Y."/>
        </authorList>
    </citation>
    <scope>NUCLEOTIDE SEQUENCE [LARGE SCALE GENOMIC DNA]</scope>
    <source>
        <strain evidence="1 2">S2-9</strain>
    </source>
</reference>
<keyword evidence="2" id="KW-1185">Reference proteome</keyword>
<comment type="caution">
    <text evidence="1">The sequence shown here is derived from an EMBL/GenBank/DDBJ whole genome shotgun (WGS) entry which is preliminary data.</text>
</comment>
<dbReference type="Proteomes" id="UP001174867">
    <property type="component" value="Unassembled WGS sequence"/>
</dbReference>
<dbReference type="EMBL" id="JAUJYW010000002">
    <property type="protein sequence ID" value="MDN8598852.1"/>
    <property type="molecule type" value="Genomic_DNA"/>
</dbReference>
<gene>
    <name evidence="1" type="ORF">Q0A17_05405</name>
</gene>